<evidence type="ECO:0000256" key="1">
    <source>
        <dbReference type="ARBA" id="ARBA00007092"/>
    </source>
</evidence>
<feature type="active site" description="Proton donor/acceptor" evidence="5">
    <location>
        <position position="148"/>
    </location>
</feature>
<dbReference type="GO" id="GO:0008311">
    <property type="term" value="F:double-stranded DNA 3'-5' DNA exonuclease activity"/>
    <property type="evidence" value="ECO:0007669"/>
    <property type="project" value="TreeGrafter"/>
</dbReference>
<keyword evidence="9" id="KW-0456">Lyase</keyword>
<evidence type="ECO:0000259" key="8">
    <source>
        <dbReference type="Pfam" id="PF03372"/>
    </source>
</evidence>
<dbReference type="GO" id="GO:0008081">
    <property type="term" value="F:phosphoric diester hydrolase activity"/>
    <property type="evidence" value="ECO:0007669"/>
    <property type="project" value="TreeGrafter"/>
</dbReference>
<dbReference type="EC" id="4.2.99.18" evidence="9"/>
<reference evidence="9 10" key="1">
    <citation type="journal article" date="2012" name="Environ. Microbiol.">
        <title>The genome sequence of Desulfatibacillum alkenivorans AK-01: a blueprint for anaerobic alkane oxidation.</title>
        <authorList>
            <person name="Callaghan A.V."/>
            <person name="Morris B.E."/>
            <person name="Pereira I.A."/>
            <person name="McInerney M.J."/>
            <person name="Austin R.N."/>
            <person name="Groves J.T."/>
            <person name="Kukor J.J."/>
            <person name="Suflita J.M."/>
            <person name="Young L.Y."/>
            <person name="Zylstra G.J."/>
            <person name="Wawrik B."/>
        </authorList>
    </citation>
    <scope>NUCLEOTIDE SEQUENCE [LARGE SCALE GENOMIC DNA]</scope>
    <source>
        <strain evidence="9 10">AK-01</strain>
    </source>
</reference>
<feature type="active site" evidence="5">
    <location>
        <position position="109"/>
    </location>
</feature>
<name>B8FC75_DESAL</name>
<evidence type="ECO:0000313" key="10">
    <source>
        <dbReference type="Proteomes" id="UP000000739"/>
    </source>
</evidence>
<accession>B8FC75</accession>
<protein>
    <submittedName>
        <fullName evidence="9">Exodeoxyribonuclease III Xth</fullName>
        <ecNumber evidence="9">4.2.99.18</ecNumber>
    </submittedName>
</protein>
<feature type="binding site" evidence="6">
    <location>
        <position position="8"/>
    </location>
    <ligand>
        <name>Mg(2+)</name>
        <dbReference type="ChEBI" id="CHEBI:18420"/>
        <label>1</label>
    </ligand>
</feature>
<dbReference type="GO" id="GO:0006284">
    <property type="term" value="P:base-excision repair"/>
    <property type="evidence" value="ECO:0007669"/>
    <property type="project" value="TreeGrafter"/>
</dbReference>
<feature type="binding site" evidence="6">
    <location>
        <position position="150"/>
    </location>
    <ligand>
        <name>Mg(2+)</name>
        <dbReference type="ChEBI" id="CHEBI:18420"/>
        <label>1</label>
    </ligand>
</feature>
<feature type="binding site" evidence="6">
    <location>
        <position position="36"/>
    </location>
    <ligand>
        <name>Mg(2+)</name>
        <dbReference type="ChEBI" id="CHEBI:18420"/>
        <label>1</label>
    </ligand>
</feature>
<dbReference type="GO" id="GO:0140078">
    <property type="term" value="F:class I DNA-(apurinic or apyrimidinic site) endonuclease activity"/>
    <property type="evidence" value="ECO:0007669"/>
    <property type="project" value="UniProtKB-EC"/>
</dbReference>
<evidence type="ECO:0000256" key="5">
    <source>
        <dbReference type="PIRSR" id="PIRSR604808-1"/>
    </source>
</evidence>
<keyword evidence="6" id="KW-0464">Manganese</keyword>
<sequence length="253" mass="29292">MLKFVSWNVNGIRAVEKKGFTDMVKDFNADILAIQETRALKEQLSEDLINIADYTSYWFSAEKKGYSGVSVYTKQTPLDVMYGMDSPEHDAEGRVITLEYDDFYLMNVYFPNAQPKLVRLDWKLGFNQTLHKFANALGEKKSVVLCGDYNVAHKPIDLANPKQNEQNPGYSPEERAWMDEFIGSGYVDAFRMFNQEPDNYTWWSYRFNARAKNIGWRIDYFCVDEKSKGRVKNAEILNEVMGSDHCPVSLDFE</sequence>
<comment type="cofactor">
    <cofactor evidence="6">
        <name>Mg(2+)</name>
        <dbReference type="ChEBI" id="CHEBI:18420"/>
    </cofactor>
    <cofactor evidence="6">
        <name>Mn(2+)</name>
        <dbReference type="ChEBI" id="CHEBI:29035"/>
    </cofactor>
    <text evidence="6">Probably binds two magnesium or manganese ions per subunit.</text>
</comment>
<comment type="similarity">
    <text evidence="1">Belongs to the DNA repair enzymes AP/ExoA family.</text>
</comment>
<dbReference type="AlphaFoldDB" id="B8FC75"/>
<dbReference type="NCBIfam" id="TIGR00633">
    <property type="entry name" value="xth"/>
    <property type="match status" value="1"/>
</dbReference>
<keyword evidence="2 6" id="KW-0479">Metal-binding</keyword>
<keyword evidence="4 6" id="KW-0460">Magnesium</keyword>
<dbReference type="InterPro" id="IPR036691">
    <property type="entry name" value="Endo/exonu/phosph_ase_sf"/>
</dbReference>
<dbReference type="eggNOG" id="COG0708">
    <property type="taxonomic scope" value="Bacteria"/>
</dbReference>
<feature type="binding site" evidence="6">
    <location>
        <position position="245"/>
    </location>
    <ligand>
        <name>Mg(2+)</name>
        <dbReference type="ChEBI" id="CHEBI:18420"/>
        <label>1</label>
    </ligand>
</feature>
<feature type="domain" description="Endonuclease/exonuclease/phosphatase" evidence="8">
    <location>
        <begin position="5"/>
        <end position="245"/>
    </location>
</feature>
<evidence type="ECO:0000256" key="6">
    <source>
        <dbReference type="PIRSR" id="PIRSR604808-2"/>
    </source>
</evidence>
<feature type="site" description="Transition state stabilizer" evidence="7">
    <location>
        <position position="150"/>
    </location>
</feature>
<evidence type="ECO:0000256" key="2">
    <source>
        <dbReference type="ARBA" id="ARBA00022723"/>
    </source>
</evidence>
<dbReference type="FunFam" id="3.60.10.10:FF:000026">
    <property type="entry name" value="Exodeoxyribonuclease III"/>
    <property type="match status" value="1"/>
</dbReference>
<dbReference type="EMBL" id="CP001322">
    <property type="protein sequence ID" value="ACL05493.1"/>
    <property type="molecule type" value="Genomic_DNA"/>
</dbReference>
<feature type="site" description="Important for catalytic activity" evidence="7">
    <location>
        <position position="219"/>
    </location>
</feature>
<evidence type="ECO:0000313" key="9">
    <source>
        <dbReference type="EMBL" id="ACL05493.1"/>
    </source>
</evidence>
<dbReference type="PROSITE" id="PS51435">
    <property type="entry name" value="AP_NUCLEASE_F1_4"/>
    <property type="match status" value="1"/>
</dbReference>
<dbReference type="Proteomes" id="UP000000739">
    <property type="component" value="Chromosome"/>
</dbReference>
<organism evidence="9 10">
    <name type="scientific">Desulfatibacillum aliphaticivorans</name>
    <dbReference type="NCBI Taxonomy" id="218208"/>
    <lineage>
        <taxon>Bacteria</taxon>
        <taxon>Pseudomonadati</taxon>
        <taxon>Thermodesulfobacteriota</taxon>
        <taxon>Desulfobacteria</taxon>
        <taxon>Desulfobacterales</taxon>
        <taxon>Desulfatibacillaceae</taxon>
        <taxon>Desulfatibacillum</taxon>
    </lineage>
</organism>
<dbReference type="GO" id="GO:0046872">
    <property type="term" value="F:metal ion binding"/>
    <property type="evidence" value="ECO:0007669"/>
    <property type="project" value="UniProtKB-KW"/>
</dbReference>
<dbReference type="HOGENOM" id="CLU_027539_1_3_7"/>
<proteinExistence type="inferred from homology"/>
<dbReference type="RefSeq" id="WP_015948544.1">
    <property type="nucleotide sequence ID" value="NC_011768.1"/>
</dbReference>
<feature type="binding site" evidence="6">
    <location>
        <position position="148"/>
    </location>
    <ligand>
        <name>Mg(2+)</name>
        <dbReference type="ChEBI" id="CHEBI:18420"/>
        <label>1</label>
    </ligand>
</feature>
<dbReference type="InterPro" id="IPR005135">
    <property type="entry name" value="Endo/exonuclease/phosphatase"/>
</dbReference>
<feature type="binding site" evidence="6">
    <location>
        <position position="244"/>
    </location>
    <ligand>
        <name>Mg(2+)</name>
        <dbReference type="ChEBI" id="CHEBI:18420"/>
        <label>1</label>
    </ligand>
</feature>
<keyword evidence="10" id="KW-1185">Reference proteome</keyword>
<evidence type="ECO:0000256" key="3">
    <source>
        <dbReference type="ARBA" id="ARBA00022801"/>
    </source>
</evidence>
<evidence type="ECO:0000256" key="7">
    <source>
        <dbReference type="PIRSR" id="PIRSR604808-3"/>
    </source>
</evidence>
<dbReference type="PANTHER" id="PTHR22748">
    <property type="entry name" value="AP ENDONUCLEASE"/>
    <property type="match status" value="1"/>
</dbReference>
<keyword evidence="3" id="KW-0378">Hydrolase</keyword>
<gene>
    <name evidence="9" type="ordered locus">Dalk_3807</name>
</gene>
<dbReference type="Gene3D" id="3.60.10.10">
    <property type="entry name" value="Endonuclease/exonuclease/phosphatase"/>
    <property type="match status" value="1"/>
</dbReference>
<dbReference type="KEGG" id="dal:Dalk_3807"/>
<evidence type="ECO:0000256" key="4">
    <source>
        <dbReference type="ARBA" id="ARBA00022842"/>
    </source>
</evidence>
<feature type="active site" description="Proton acceptor" evidence="5">
    <location>
        <position position="245"/>
    </location>
</feature>
<dbReference type="Pfam" id="PF03372">
    <property type="entry name" value="Exo_endo_phos"/>
    <property type="match status" value="1"/>
</dbReference>
<dbReference type="NCBIfam" id="TIGR00195">
    <property type="entry name" value="exoDNase_III"/>
    <property type="match status" value="1"/>
</dbReference>
<dbReference type="SUPFAM" id="SSF56219">
    <property type="entry name" value="DNase I-like"/>
    <property type="match status" value="1"/>
</dbReference>
<dbReference type="PANTHER" id="PTHR22748:SF6">
    <property type="entry name" value="DNA-(APURINIC OR APYRIMIDINIC SITE) ENDONUCLEASE"/>
    <property type="match status" value="1"/>
</dbReference>
<dbReference type="InterPro" id="IPR004808">
    <property type="entry name" value="AP_endonuc_1"/>
</dbReference>
<feature type="site" description="Interaction with DNA substrate" evidence="7">
    <location>
        <position position="245"/>
    </location>
</feature>